<protein>
    <recommendedName>
        <fullName evidence="4">Single domain-containing protein</fullName>
    </recommendedName>
</protein>
<evidence type="ECO:0000256" key="1">
    <source>
        <dbReference type="SAM" id="SignalP"/>
    </source>
</evidence>
<keyword evidence="1" id="KW-0732">Signal</keyword>
<proteinExistence type="predicted"/>
<name>A0A2T7PW66_POMCA</name>
<dbReference type="EMBL" id="PZQS01000001">
    <property type="protein sequence ID" value="PVD37662.1"/>
    <property type="molecule type" value="Genomic_DNA"/>
</dbReference>
<feature type="chain" id="PRO_5015552051" description="Single domain-containing protein" evidence="1">
    <location>
        <begin position="20"/>
        <end position="154"/>
    </location>
</feature>
<evidence type="ECO:0008006" key="4">
    <source>
        <dbReference type="Google" id="ProtNLM"/>
    </source>
</evidence>
<accession>A0A2T7PW66</accession>
<reference evidence="2 3" key="1">
    <citation type="submission" date="2018-04" db="EMBL/GenBank/DDBJ databases">
        <title>The genome of golden apple snail Pomacea canaliculata provides insight into stress tolerance and invasive adaptation.</title>
        <authorList>
            <person name="Liu C."/>
            <person name="Liu B."/>
            <person name="Ren Y."/>
            <person name="Zhang Y."/>
            <person name="Wang H."/>
            <person name="Li S."/>
            <person name="Jiang F."/>
            <person name="Yin L."/>
            <person name="Zhang G."/>
            <person name="Qian W."/>
            <person name="Fan W."/>
        </authorList>
    </citation>
    <scope>NUCLEOTIDE SEQUENCE [LARGE SCALE GENOMIC DNA]</scope>
    <source>
        <strain evidence="2">SZHN2017</strain>
        <tissue evidence="2">Muscle</tissue>
    </source>
</reference>
<evidence type="ECO:0000313" key="2">
    <source>
        <dbReference type="EMBL" id="PVD37662.1"/>
    </source>
</evidence>
<dbReference type="Proteomes" id="UP000245119">
    <property type="component" value="Linkage Group LG1"/>
</dbReference>
<comment type="caution">
    <text evidence="2">The sequence shown here is derived from an EMBL/GenBank/DDBJ whole genome shotgun (WGS) entry which is preliminary data.</text>
</comment>
<evidence type="ECO:0000313" key="3">
    <source>
        <dbReference type="Proteomes" id="UP000245119"/>
    </source>
</evidence>
<gene>
    <name evidence="2" type="ORF">C0Q70_00261</name>
</gene>
<organism evidence="2 3">
    <name type="scientific">Pomacea canaliculata</name>
    <name type="common">Golden apple snail</name>
    <dbReference type="NCBI Taxonomy" id="400727"/>
    <lineage>
        <taxon>Eukaryota</taxon>
        <taxon>Metazoa</taxon>
        <taxon>Spiralia</taxon>
        <taxon>Lophotrochozoa</taxon>
        <taxon>Mollusca</taxon>
        <taxon>Gastropoda</taxon>
        <taxon>Caenogastropoda</taxon>
        <taxon>Architaenioglossa</taxon>
        <taxon>Ampullarioidea</taxon>
        <taxon>Ampullariidae</taxon>
        <taxon>Pomacea</taxon>
    </lineage>
</organism>
<sequence>MGKIVYVGLLTFVLICTSTEEVDEKNTTVSKRMFAAFTEGQQFDESGQSNQTPLFEITSSLFCAQTIILYKRCYPLGAIVVHECHTYTCVKRLKDKDPEVYRFRNIGPAKCKDYYGLCRLPGETSAFKKNGTLYPSCVCRQGTNGMLQFHCDTK</sequence>
<dbReference type="AlphaFoldDB" id="A0A2T7PW66"/>
<feature type="signal peptide" evidence="1">
    <location>
        <begin position="1"/>
        <end position="19"/>
    </location>
</feature>
<keyword evidence="3" id="KW-1185">Reference proteome</keyword>
<dbReference type="OrthoDB" id="6051653at2759"/>